<feature type="transmembrane region" description="Helical" evidence="1">
    <location>
        <begin position="15"/>
        <end position="37"/>
    </location>
</feature>
<dbReference type="EMBL" id="FNAC01000009">
    <property type="protein sequence ID" value="SDC91772.1"/>
    <property type="molecule type" value="Genomic_DNA"/>
</dbReference>
<dbReference type="Proteomes" id="UP000199060">
    <property type="component" value="Unassembled WGS sequence"/>
</dbReference>
<name>A0A1G6QH24_9BACT</name>
<protein>
    <recommendedName>
        <fullName evidence="4">PH domain-containing protein</fullName>
    </recommendedName>
</protein>
<dbReference type="AlphaFoldDB" id="A0A1G6QH24"/>
<dbReference type="STRING" id="686796.SAMN04488104_100965"/>
<evidence type="ECO:0000313" key="3">
    <source>
        <dbReference type="Proteomes" id="UP000199060"/>
    </source>
</evidence>
<dbReference type="RefSeq" id="WP_087938524.1">
    <property type="nucleotide sequence ID" value="NZ_FNAC01000009.1"/>
</dbReference>
<gene>
    <name evidence="2" type="ORF">SAMN04488104_100965</name>
</gene>
<proteinExistence type="predicted"/>
<evidence type="ECO:0000256" key="1">
    <source>
        <dbReference type="SAM" id="Phobius"/>
    </source>
</evidence>
<keyword evidence="1" id="KW-1133">Transmembrane helix</keyword>
<keyword evidence="3" id="KW-1185">Reference proteome</keyword>
<accession>A0A1G6QH24</accession>
<sequence>MTNTVFKETQRFRQVWIWIILLGTTAVTLIGIFNSVISSDSTLSIILPLMILALVILLFLSMKLEIRIDSHSLSYSFFPLIKKRLYSFNEIQSLQLIKFNPLWKYGGWGIRYNFDHWAYNVGGNMGILVTTKRNRFLLGTQKPNEAQRAINRFNEAKQNNHAG</sequence>
<reference evidence="3" key="1">
    <citation type="submission" date="2016-10" db="EMBL/GenBank/DDBJ databases">
        <authorList>
            <person name="Varghese N."/>
            <person name="Submissions S."/>
        </authorList>
    </citation>
    <scope>NUCLEOTIDE SEQUENCE [LARGE SCALE GENOMIC DNA]</scope>
    <source>
        <strain evidence="3">DSM 23095</strain>
    </source>
</reference>
<evidence type="ECO:0000313" key="2">
    <source>
        <dbReference type="EMBL" id="SDC91772.1"/>
    </source>
</evidence>
<feature type="transmembrane region" description="Helical" evidence="1">
    <location>
        <begin position="43"/>
        <end position="62"/>
    </location>
</feature>
<keyword evidence="1" id="KW-0812">Transmembrane</keyword>
<keyword evidence="1" id="KW-0472">Membrane</keyword>
<organism evidence="2 3">
    <name type="scientific">Algoriphagus faecimaris</name>
    <dbReference type="NCBI Taxonomy" id="686796"/>
    <lineage>
        <taxon>Bacteria</taxon>
        <taxon>Pseudomonadati</taxon>
        <taxon>Bacteroidota</taxon>
        <taxon>Cytophagia</taxon>
        <taxon>Cytophagales</taxon>
        <taxon>Cyclobacteriaceae</taxon>
        <taxon>Algoriphagus</taxon>
    </lineage>
</organism>
<evidence type="ECO:0008006" key="4">
    <source>
        <dbReference type="Google" id="ProtNLM"/>
    </source>
</evidence>
<dbReference type="OrthoDB" id="582675at2"/>